<evidence type="ECO:0000256" key="7">
    <source>
        <dbReference type="ARBA" id="ARBA00022807"/>
    </source>
</evidence>
<accession>A0A2J5HLD1</accession>
<dbReference type="GO" id="GO:0019786">
    <property type="term" value="F:protein-phosphatidylethanolamide deconjugating activity"/>
    <property type="evidence" value="ECO:0007669"/>
    <property type="project" value="InterPro"/>
</dbReference>
<evidence type="ECO:0000313" key="15">
    <source>
        <dbReference type="Proteomes" id="UP000235023"/>
    </source>
</evidence>
<evidence type="ECO:0000256" key="6">
    <source>
        <dbReference type="ARBA" id="ARBA00022801"/>
    </source>
</evidence>
<comment type="function">
    <text evidence="11">Required for selective autophagic degradation of the nucleus (nucleophagy) as well as for mitophagy which contributes to regulate mitochondrial quantity and quality by eliminating the mitochondria to a basal level to fulfill cellular energy requirements and preventing excess ROS production.</text>
</comment>
<keyword evidence="6 11" id="KW-0378">Hydrolase</keyword>
<dbReference type="InterPro" id="IPR038765">
    <property type="entry name" value="Papain-like_cys_pep_sf"/>
</dbReference>
<reference evidence="15" key="1">
    <citation type="submission" date="2017-12" db="EMBL/GenBank/DDBJ databases">
        <authorList>
            <consortium name="DOE Joint Genome Institute"/>
            <person name="Mondo S.J."/>
            <person name="Kjaerbolling I."/>
            <person name="Vesth T.C."/>
            <person name="Frisvad J.C."/>
            <person name="Nybo J.L."/>
            <person name="Theobald S."/>
            <person name="Kuo A."/>
            <person name="Bowyer P."/>
            <person name="Matsuda Y."/>
            <person name="Lyhne E.K."/>
            <person name="Kogle M.E."/>
            <person name="Clum A."/>
            <person name="Lipzen A."/>
            <person name="Salamov A."/>
            <person name="Ngan C.Y."/>
            <person name="Daum C."/>
            <person name="Chiniquy J."/>
            <person name="Barry K."/>
            <person name="LaButti K."/>
            <person name="Haridas S."/>
            <person name="Simmons B.A."/>
            <person name="Magnuson J.K."/>
            <person name="Mortensen U.H."/>
            <person name="Larsen T.O."/>
            <person name="Grigoriev I.V."/>
            <person name="Baker S.E."/>
            <person name="Andersen M.R."/>
            <person name="Nordberg H.P."/>
            <person name="Cantor M.N."/>
            <person name="Hua S.X."/>
        </authorList>
    </citation>
    <scope>NUCLEOTIDE SEQUENCE [LARGE SCALE GENOMIC DNA]</scope>
    <source>
        <strain evidence="15">IBT 19404</strain>
    </source>
</reference>
<proteinExistence type="inferred from homology"/>
<dbReference type="GO" id="GO:0000423">
    <property type="term" value="P:mitophagy"/>
    <property type="evidence" value="ECO:0007669"/>
    <property type="project" value="TreeGrafter"/>
</dbReference>
<dbReference type="GO" id="GO:0035973">
    <property type="term" value="P:aggrephagy"/>
    <property type="evidence" value="ECO:0007669"/>
    <property type="project" value="TreeGrafter"/>
</dbReference>
<dbReference type="Proteomes" id="UP000235023">
    <property type="component" value="Unassembled WGS sequence"/>
</dbReference>
<feature type="compositionally biased region" description="Basic and acidic residues" evidence="12">
    <location>
        <begin position="59"/>
        <end position="76"/>
    </location>
</feature>
<dbReference type="EMBL" id="KZ559585">
    <property type="protein sequence ID" value="PLN77990.1"/>
    <property type="molecule type" value="Genomic_DNA"/>
</dbReference>
<dbReference type="PANTHER" id="PTHR22624">
    <property type="entry name" value="CYSTEINE PROTEASE ATG4"/>
    <property type="match status" value="1"/>
</dbReference>
<dbReference type="GO" id="GO:0015031">
    <property type="term" value="P:protein transport"/>
    <property type="evidence" value="ECO:0007669"/>
    <property type="project" value="UniProtKB-KW"/>
</dbReference>
<keyword evidence="5 11" id="KW-0645">Protease</keyword>
<dbReference type="SUPFAM" id="SSF54001">
    <property type="entry name" value="Cysteine proteinases"/>
    <property type="match status" value="1"/>
</dbReference>
<sequence length="429" mass="48658">MNNVDIGRYSKRIMQYIWDPEPQNDQEPTMPIWCLGQKYNPHSTSDALLTGYDKQVVADGHEQPHGGDEHPAKSESDQGPQIRRQEDRATHQPTAHHGWPEEFLKDFESKVWMTYRYNFHPIPRSDDRDSAQSLTLRVRIRNQLVDSQGFTSDAGWGCMIRSGQSLLANTLLLLQLDRDWRYGQKVEEEAKVLSLFVDHPNAPFSIHQFVQHGAESCGKHPGEWFGPSATARCIEALSSRCDSPRIRVYALNDTSEVCEERFMSIACDDSGAVQPTLILLGTMLGIGRVNPVYWDGLKASLQVPQSVGIAGGRPSASHYFVGVQGSYLFYLDPHSTQPSLPYNEHGGQYSKKDVESYHTRRLRRLHVQNMDPSMLIGFLIRNREDWEDWSSRMSSVQGKPIIHVVHQTAPGCSQTREEALDEVEVLDDE</sequence>
<keyword evidence="4 11" id="KW-0963">Cytoplasm</keyword>
<keyword evidence="15" id="KW-1185">Reference proteome</keyword>
<comment type="catalytic activity">
    <reaction evidence="10">
        <text>[protein]-C-terminal L-amino acid-glycyl-phosphatidylethanolamide + H2O = [protein]-C-terminal L-amino acid-glycine + a 1,2-diacyl-sn-glycero-3-phosphoethanolamine</text>
        <dbReference type="Rhea" id="RHEA:67548"/>
        <dbReference type="Rhea" id="RHEA-COMP:17323"/>
        <dbReference type="Rhea" id="RHEA-COMP:17324"/>
        <dbReference type="ChEBI" id="CHEBI:15377"/>
        <dbReference type="ChEBI" id="CHEBI:64612"/>
        <dbReference type="ChEBI" id="CHEBI:172940"/>
        <dbReference type="ChEBI" id="CHEBI:172941"/>
    </reaction>
    <physiologicalReaction direction="left-to-right" evidence="10">
        <dbReference type="Rhea" id="RHEA:67549"/>
    </physiologicalReaction>
</comment>
<keyword evidence="11" id="KW-0539">Nucleus</keyword>
<keyword evidence="8" id="KW-0653">Protein transport</keyword>
<name>A0A2J5HLD1_9EURO</name>
<evidence type="ECO:0000313" key="14">
    <source>
        <dbReference type="EMBL" id="PLN77990.1"/>
    </source>
</evidence>
<evidence type="ECO:0000256" key="2">
    <source>
        <dbReference type="ARBA" id="ARBA00010958"/>
    </source>
</evidence>
<evidence type="ECO:0000256" key="3">
    <source>
        <dbReference type="ARBA" id="ARBA00022448"/>
    </source>
</evidence>
<dbReference type="InterPro" id="IPR046792">
    <property type="entry name" value="Peptidase_C54_cat"/>
</dbReference>
<dbReference type="AlphaFoldDB" id="A0A2J5HLD1"/>
<organism evidence="14 15">
    <name type="scientific">Aspergillus taichungensis</name>
    <dbReference type="NCBI Taxonomy" id="482145"/>
    <lineage>
        <taxon>Eukaryota</taxon>
        <taxon>Fungi</taxon>
        <taxon>Dikarya</taxon>
        <taxon>Ascomycota</taxon>
        <taxon>Pezizomycotina</taxon>
        <taxon>Eurotiomycetes</taxon>
        <taxon>Eurotiomycetidae</taxon>
        <taxon>Eurotiales</taxon>
        <taxon>Aspergillaceae</taxon>
        <taxon>Aspergillus</taxon>
        <taxon>Aspergillus subgen. Circumdati</taxon>
    </lineage>
</organism>
<evidence type="ECO:0000256" key="12">
    <source>
        <dbReference type="SAM" id="MobiDB-lite"/>
    </source>
</evidence>
<keyword evidence="7" id="KW-0788">Thiol protease</keyword>
<keyword evidence="9" id="KW-0072">Autophagy</keyword>
<keyword evidence="3" id="KW-0813">Transport</keyword>
<gene>
    <name evidence="14" type="ORF">BDW42DRAFT_151737</name>
</gene>
<feature type="domain" description="Peptidase C54 catalytic" evidence="13">
    <location>
        <begin position="101"/>
        <end position="391"/>
    </location>
</feature>
<dbReference type="GO" id="GO:0000407">
    <property type="term" value="C:phagophore assembly site"/>
    <property type="evidence" value="ECO:0007669"/>
    <property type="project" value="UniProtKB-SubCell"/>
</dbReference>
<dbReference type="Pfam" id="PF03416">
    <property type="entry name" value="Peptidase_C54"/>
    <property type="match status" value="1"/>
</dbReference>
<evidence type="ECO:0000256" key="4">
    <source>
        <dbReference type="ARBA" id="ARBA00022490"/>
    </source>
</evidence>
<dbReference type="InterPro" id="IPR005078">
    <property type="entry name" value="Peptidase_C54"/>
</dbReference>
<protein>
    <recommendedName>
        <fullName evidence="11">Cysteine protease</fullName>
        <ecNumber evidence="11">3.4.22.-</ecNumber>
    </recommendedName>
</protein>
<comment type="similarity">
    <text evidence="2 11">Belongs to the peptidase C54 family.</text>
</comment>
<dbReference type="GO" id="GO:0000045">
    <property type="term" value="P:autophagosome assembly"/>
    <property type="evidence" value="ECO:0007669"/>
    <property type="project" value="TreeGrafter"/>
</dbReference>
<dbReference type="GO" id="GO:0004197">
    <property type="term" value="F:cysteine-type endopeptidase activity"/>
    <property type="evidence" value="ECO:0007669"/>
    <property type="project" value="TreeGrafter"/>
</dbReference>
<evidence type="ECO:0000256" key="9">
    <source>
        <dbReference type="ARBA" id="ARBA00023006"/>
    </source>
</evidence>
<evidence type="ECO:0000256" key="1">
    <source>
        <dbReference type="ARBA" id="ARBA00004329"/>
    </source>
</evidence>
<dbReference type="GO" id="GO:0016485">
    <property type="term" value="P:protein processing"/>
    <property type="evidence" value="ECO:0007669"/>
    <property type="project" value="TreeGrafter"/>
</dbReference>
<evidence type="ECO:0000256" key="10">
    <source>
        <dbReference type="ARBA" id="ARBA00029362"/>
    </source>
</evidence>
<dbReference type="EC" id="3.4.22.-" evidence="11"/>
<evidence type="ECO:0000256" key="5">
    <source>
        <dbReference type="ARBA" id="ARBA00022670"/>
    </source>
</evidence>
<dbReference type="PANTHER" id="PTHR22624:SF49">
    <property type="entry name" value="CYSTEINE PROTEASE"/>
    <property type="match status" value="1"/>
</dbReference>
<evidence type="ECO:0000259" key="13">
    <source>
        <dbReference type="Pfam" id="PF03416"/>
    </source>
</evidence>
<dbReference type="GO" id="GO:0034727">
    <property type="term" value="P:piecemeal microautophagy of the nucleus"/>
    <property type="evidence" value="ECO:0007669"/>
    <property type="project" value="TreeGrafter"/>
</dbReference>
<comment type="subcellular location">
    <subcellularLocation>
        <location evidence="11">Nucleus</location>
    </subcellularLocation>
    <subcellularLocation>
        <location evidence="11">Cytoplasm</location>
    </subcellularLocation>
    <subcellularLocation>
        <location evidence="1">Preautophagosomal structure</location>
    </subcellularLocation>
</comment>
<evidence type="ECO:0000256" key="11">
    <source>
        <dbReference type="RuleBase" id="RU363115"/>
    </source>
</evidence>
<feature type="region of interest" description="Disordered" evidence="12">
    <location>
        <begin position="58"/>
        <end position="100"/>
    </location>
</feature>
<evidence type="ECO:0000256" key="8">
    <source>
        <dbReference type="ARBA" id="ARBA00022927"/>
    </source>
</evidence>
<dbReference type="GO" id="GO:0005634">
    <property type="term" value="C:nucleus"/>
    <property type="evidence" value="ECO:0007669"/>
    <property type="project" value="UniProtKB-SubCell"/>
</dbReference>
<dbReference type="OrthoDB" id="2960936at2759"/>